<keyword evidence="4" id="KW-0223">Dioxygenase</keyword>
<keyword evidence="12" id="KW-1185">Reference proteome</keyword>
<dbReference type="GO" id="GO:0005634">
    <property type="term" value="C:nucleus"/>
    <property type="evidence" value="ECO:0007669"/>
    <property type="project" value="TreeGrafter"/>
</dbReference>
<evidence type="ECO:0000256" key="7">
    <source>
        <dbReference type="ARBA" id="ARBA00023026"/>
    </source>
</evidence>
<dbReference type="InterPro" id="IPR027450">
    <property type="entry name" value="AlkB-like"/>
</dbReference>
<dbReference type="PANTHER" id="PTHR16557:SF2">
    <property type="entry name" value="NUCLEIC ACID DIOXYGENASE ALKBH1"/>
    <property type="match status" value="1"/>
</dbReference>
<evidence type="ECO:0000313" key="12">
    <source>
        <dbReference type="Proteomes" id="UP000800092"/>
    </source>
</evidence>
<evidence type="ECO:0000256" key="5">
    <source>
        <dbReference type="ARBA" id="ARBA00023002"/>
    </source>
</evidence>
<evidence type="ECO:0000259" key="10">
    <source>
        <dbReference type="Pfam" id="PF13532"/>
    </source>
</evidence>
<feature type="binding site" evidence="9">
    <location>
        <position position="237"/>
    </location>
    <ligand>
        <name>Fe cation</name>
        <dbReference type="ChEBI" id="CHEBI:24875"/>
        <note>catalytic</note>
    </ligand>
</feature>
<evidence type="ECO:0000256" key="2">
    <source>
        <dbReference type="ARBA" id="ARBA00012931"/>
    </source>
</evidence>
<dbReference type="GO" id="GO:0046872">
    <property type="term" value="F:metal ion binding"/>
    <property type="evidence" value="ECO:0007669"/>
    <property type="project" value="UniProtKB-KW"/>
</dbReference>
<keyword evidence="3 9" id="KW-0479">Metal-binding</keyword>
<proteinExistence type="inferred from homology"/>
<dbReference type="SUPFAM" id="SSF51197">
    <property type="entry name" value="Clavaminate synthase-like"/>
    <property type="match status" value="1"/>
</dbReference>
<dbReference type="GO" id="GO:0005737">
    <property type="term" value="C:cytoplasm"/>
    <property type="evidence" value="ECO:0007669"/>
    <property type="project" value="TreeGrafter"/>
</dbReference>
<evidence type="ECO:0000256" key="8">
    <source>
        <dbReference type="ARBA" id="ARBA00047565"/>
    </source>
</evidence>
<keyword evidence="5" id="KW-0560">Oxidoreductase</keyword>
<dbReference type="InterPro" id="IPR037151">
    <property type="entry name" value="AlkB-like_sf"/>
</dbReference>
<dbReference type="Proteomes" id="UP000800092">
    <property type="component" value="Unassembled WGS sequence"/>
</dbReference>
<feature type="binding site" evidence="9">
    <location>
        <position position="239"/>
    </location>
    <ligand>
        <name>Fe cation</name>
        <dbReference type="ChEBI" id="CHEBI:24875"/>
        <note>catalytic</note>
    </ligand>
</feature>
<evidence type="ECO:0000313" key="11">
    <source>
        <dbReference type="EMBL" id="KAF2239557.1"/>
    </source>
</evidence>
<evidence type="ECO:0000256" key="6">
    <source>
        <dbReference type="ARBA" id="ARBA00023004"/>
    </source>
</evidence>
<dbReference type="EC" id="1.14.11.53" evidence="2"/>
<evidence type="ECO:0000256" key="1">
    <source>
        <dbReference type="ARBA" id="ARBA00007879"/>
    </source>
</evidence>
<gene>
    <name evidence="11" type="ORF">EV356DRAFT_513855</name>
</gene>
<comment type="cofactor">
    <cofactor evidence="9">
        <name>Fe(2+)</name>
        <dbReference type="ChEBI" id="CHEBI:29033"/>
    </cofactor>
    <text evidence="9">Binds 1 Fe(2+) ion per subunit.</text>
</comment>
<comment type="similarity">
    <text evidence="1">Belongs to the alkB family.</text>
</comment>
<dbReference type="Pfam" id="PF13532">
    <property type="entry name" value="2OG-FeII_Oxy_2"/>
    <property type="match status" value="1"/>
</dbReference>
<dbReference type="FunFam" id="2.60.120.590:FF:000014">
    <property type="entry name" value="Oxidoreductase, 2OG-Fe(II) oxygenase family family"/>
    <property type="match status" value="1"/>
</dbReference>
<evidence type="ECO:0000256" key="3">
    <source>
        <dbReference type="ARBA" id="ARBA00022723"/>
    </source>
</evidence>
<dbReference type="InterPro" id="IPR004574">
    <property type="entry name" value="Alkb"/>
</dbReference>
<evidence type="ECO:0000256" key="4">
    <source>
        <dbReference type="ARBA" id="ARBA00022964"/>
    </source>
</evidence>
<keyword evidence="6 9" id="KW-0408">Iron</keyword>
<dbReference type="Gene3D" id="2.60.120.590">
    <property type="entry name" value="Alpha-ketoglutarate-dependent dioxygenase AlkB-like"/>
    <property type="match status" value="1"/>
</dbReference>
<sequence>MASLHGLGVFDRPPEALRGLYKKYQKLKGLALDEDVEILDPAHGLTGDQKQKVNVSRWQDQKDLMKASSAFADLCATVSQQCGDEVCNLVYEYEDMPGLFLIPSLLSPQVQTSLLSCVMHRDLSNSAHKTNLHMHYDLPYPARGDSFFTYAPSAEAAFTPRDAIQHNALSISQALNKKLRWITLGGQYDWTEKRYPAESPPQFPSDIATLLQRLFPRIVPEAAIVNFYSPGDTLSLHRDVSEESDKGLVSLSIGCEAIFVAGQESIHENDGVKSIVVRLRSGDAIFMADTSRFAWHGIPQIIPNTCPSWLENWPATEYCGTTPNYEQWKGWMRTKRVNFNVRQMWS</sequence>
<feature type="domain" description="Alpha-ketoglutarate-dependent dioxygenase AlkB-like" evidence="10">
    <location>
        <begin position="155"/>
        <end position="342"/>
    </location>
</feature>
<dbReference type="PANTHER" id="PTHR16557">
    <property type="entry name" value="ALKYLATED DNA REPAIR PROTEIN ALKB-RELATED"/>
    <property type="match status" value="1"/>
</dbReference>
<dbReference type="AlphaFoldDB" id="A0A6A6HNE0"/>
<organism evidence="11 12">
    <name type="scientific">Viridothelium virens</name>
    <name type="common">Speckled blister lichen</name>
    <name type="synonym">Trypethelium virens</name>
    <dbReference type="NCBI Taxonomy" id="1048519"/>
    <lineage>
        <taxon>Eukaryota</taxon>
        <taxon>Fungi</taxon>
        <taxon>Dikarya</taxon>
        <taxon>Ascomycota</taxon>
        <taxon>Pezizomycotina</taxon>
        <taxon>Dothideomycetes</taxon>
        <taxon>Dothideomycetes incertae sedis</taxon>
        <taxon>Trypetheliales</taxon>
        <taxon>Trypetheliaceae</taxon>
        <taxon>Viridothelium</taxon>
    </lineage>
</organism>
<reference evidence="11" key="1">
    <citation type="journal article" date="2020" name="Stud. Mycol.">
        <title>101 Dothideomycetes genomes: a test case for predicting lifestyles and emergence of pathogens.</title>
        <authorList>
            <person name="Haridas S."/>
            <person name="Albert R."/>
            <person name="Binder M."/>
            <person name="Bloem J."/>
            <person name="Labutti K."/>
            <person name="Salamov A."/>
            <person name="Andreopoulos B."/>
            <person name="Baker S."/>
            <person name="Barry K."/>
            <person name="Bills G."/>
            <person name="Bluhm B."/>
            <person name="Cannon C."/>
            <person name="Castanera R."/>
            <person name="Culley D."/>
            <person name="Daum C."/>
            <person name="Ezra D."/>
            <person name="Gonzalez J."/>
            <person name="Henrissat B."/>
            <person name="Kuo A."/>
            <person name="Liang C."/>
            <person name="Lipzen A."/>
            <person name="Lutzoni F."/>
            <person name="Magnuson J."/>
            <person name="Mondo S."/>
            <person name="Nolan M."/>
            <person name="Ohm R."/>
            <person name="Pangilinan J."/>
            <person name="Park H.-J."/>
            <person name="Ramirez L."/>
            <person name="Alfaro M."/>
            <person name="Sun H."/>
            <person name="Tritt A."/>
            <person name="Yoshinaga Y."/>
            <person name="Zwiers L.-H."/>
            <person name="Turgeon B."/>
            <person name="Goodwin S."/>
            <person name="Spatafora J."/>
            <person name="Crous P."/>
            <person name="Grigoriev I."/>
        </authorList>
    </citation>
    <scope>NUCLEOTIDE SEQUENCE</scope>
    <source>
        <strain evidence="11">Tuck. ex Michener</strain>
    </source>
</reference>
<keyword evidence="7" id="KW-0843">Virulence</keyword>
<name>A0A6A6HNE0_VIRVR</name>
<feature type="binding site" evidence="9">
    <location>
        <position position="296"/>
    </location>
    <ligand>
        <name>Fe cation</name>
        <dbReference type="ChEBI" id="CHEBI:24875"/>
        <note>catalytic</note>
    </ligand>
</feature>
<evidence type="ECO:0000256" key="9">
    <source>
        <dbReference type="PIRSR" id="PIRSR604574-2"/>
    </source>
</evidence>
<dbReference type="EMBL" id="ML991772">
    <property type="protein sequence ID" value="KAF2239557.1"/>
    <property type="molecule type" value="Genomic_DNA"/>
</dbReference>
<accession>A0A6A6HNE0</accession>
<dbReference type="GO" id="GO:1990931">
    <property type="term" value="F:mRNA N6-methyladenosine dioxygenase activity"/>
    <property type="evidence" value="ECO:0007669"/>
    <property type="project" value="UniProtKB-EC"/>
</dbReference>
<dbReference type="OrthoDB" id="6614653at2759"/>
<comment type="catalytic activity">
    <reaction evidence="8">
        <text>an N(6)-methyladenosine in mRNA + 2-oxoglutarate + O2 = an adenosine in mRNA + formaldehyde + succinate + CO2</text>
        <dbReference type="Rhea" id="RHEA:49520"/>
        <dbReference type="Rhea" id="RHEA-COMP:12414"/>
        <dbReference type="Rhea" id="RHEA-COMP:12417"/>
        <dbReference type="ChEBI" id="CHEBI:15379"/>
        <dbReference type="ChEBI" id="CHEBI:16526"/>
        <dbReference type="ChEBI" id="CHEBI:16810"/>
        <dbReference type="ChEBI" id="CHEBI:16842"/>
        <dbReference type="ChEBI" id="CHEBI:30031"/>
        <dbReference type="ChEBI" id="CHEBI:74411"/>
        <dbReference type="ChEBI" id="CHEBI:74449"/>
        <dbReference type="EC" id="1.14.11.53"/>
    </reaction>
    <physiologicalReaction direction="left-to-right" evidence="8">
        <dbReference type="Rhea" id="RHEA:49521"/>
    </physiologicalReaction>
</comment>
<protein>
    <recommendedName>
        <fullName evidence="2">mRNA N(6)-methyladenine demethylase</fullName>
        <ecNumber evidence="2">1.14.11.53</ecNumber>
    </recommendedName>
</protein>